<dbReference type="EC" id="2.1.1.132" evidence="7"/>
<dbReference type="GO" id="GO:0032259">
    <property type="term" value="P:methylation"/>
    <property type="evidence" value="ECO:0007669"/>
    <property type="project" value="UniProtKB-KW"/>
</dbReference>
<dbReference type="EMBL" id="CP017675">
    <property type="protein sequence ID" value="APB35280.1"/>
    <property type="molecule type" value="Genomic_DNA"/>
</dbReference>
<dbReference type="AlphaFoldDB" id="A0A1J0AHA4"/>
<evidence type="ECO:0000256" key="2">
    <source>
        <dbReference type="ARBA" id="ARBA00022573"/>
    </source>
</evidence>
<protein>
    <submittedName>
        <fullName evidence="7">Precorrin-6Y C5,15-methyltransferase</fullName>
        <ecNumber evidence="7">2.1.1.132</ecNumber>
    </submittedName>
</protein>
<dbReference type="CDD" id="cd11644">
    <property type="entry name" value="Precorrin-6Y-MT"/>
    <property type="match status" value="1"/>
</dbReference>
<dbReference type="InterPro" id="IPR014008">
    <property type="entry name" value="Cbl_synth_MTase_CbiT"/>
</dbReference>
<dbReference type="InterPro" id="IPR050714">
    <property type="entry name" value="Cobalamin_biosynth_MTase"/>
</dbReference>
<keyword evidence="8" id="KW-1185">Reference proteome</keyword>
<keyword evidence="4 7" id="KW-0808">Transferase</keyword>
<dbReference type="CDD" id="cd02440">
    <property type="entry name" value="AdoMet_MTases"/>
    <property type="match status" value="1"/>
</dbReference>
<dbReference type="PANTHER" id="PTHR43182">
    <property type="entry name" value="COBALT-PRECORRIN-6B C(15)-METHYLTRANSFERASE (DECARBOXYLATING)"/>
    <property type="match status" value="1"/>
</dbReference>
<keyword evidence="3 7" id="KW-0489">Methyltransferase</keyword>
<evidence type="ECO:0000256" key="1">
    <source>
        <dbReference type="ARBA" id="ARBA00004953"/>
    </source>
</evidence>
<dbReference type="Gene3D" id="3.30.950.10">
    <property type="entry name" value="Methyltransferase, Cobalt-precorrin-4 Transmethylase, Domain 2"/>
    <property type="match status" value="1"/>
</dbReference>
<proteinExistence type="predicted"/>
<reference evidence="7 8" key="1">
    <citation type="submission" date="2016-10" db="EMBL/GenBank/DDBJ databases">
        <title>Description of Gloeomargarita lithophora gen. nov., sp. nov., a thylakoid-bearing basal-branching cyanobacterium with intracellular carbonates, and proposal for Gloeomargaritales ord. nov.</title>
        <authorList>
            <person name="Moreira D."/>
            <person name="Tavera R."/>
            <person name="Benzerara K."/>
            <person name="Skouri-Panet F."/>
            <person name="Couradeau E."/>
            <person name="Gerard E."/>
            <person name="Loussert C."/>
            <person name="Novelo E."/>
            <person name="Zivanovic Y."/>
            <person name="Lopez-Garcia P."/>
        </authorList>
    </citation>
    <scope>NUCLEOTIDE SEQUENCE [LARGE SCALE GENOMIC DNA]</scope>
    <source>
        <strain evidence="7 8">D10</strain>
    </source>
</reference>
<dbReference type="InterPro" id="IPR035996">
    <property type="entry name" value="4pyrrol_Methylase_sf"/>
</dbReference>
<dbReference type="InterPro" id="IPR014777">
    <property type="entry name" value="4pyrrole_Mease_sub1"/>
</dbReference>
<dbReference type="NCBIfam" id="TIGR02469">
    <property type="entry name" value="CbiT"/>
    <property type="match status" value="1"/>
</dbReference>
<evidence type="ECO:0000256" key="3">
    <source>
        <dbReference type="ARBA" id="ARBA00022603"/>
    </source>
</evidence>
<gene>
    <name evidence="7" type="primary">cobL-2</name>
    <name evidence="7" type="ORF">GlitD10_2935</name>
</gene>
<accession>A0A1J0AHA4</accession>
<evidence type="ECO:0000259" key="6">
    <source>
        <dbReference type="Pfam" id="PF00590"/>
    </source>
</evidence>
<sequence>MVGIGLDGRTLVSADAEIALAEAQILCGSPRHLAHFSEHSALQIPWEDLHQGITVLKHHLTQGYKRIVLLASGDPLFFGIGRLLLSHFAPEILRFYPQVSAVQLAFSRLKIPWQSAQIISIHGRSWENLIPPLKQGVATIAIFTDPMNNVAIIAQVIQELKLPISYQIWVCEWLGSPQEKVQLFSLDEALNYANNSLNIVVLMREPSQLSNPNSLPVLGLSDAVFNGFPDQPGLMTKKEIRSLILGELNLQDGQTIWDVGAGTGTVAIEMARLLPKSAVYAIEKKSIGVQLIHQNCQQLGVKNVNVIAGVAPEIFAELPNPDRVFIGGSGGNLTAILSTLSARLTPGGILVLALATQEHQAMILTWAKQQHWPYHALDVRLSRSLAVGDLTRWHPLNPITLMQLTKPAG</sequence>
<dbReference type="InterPro" id="IPR012818">
    <property type="entry name" value="CbiE"/>
</dbReference>
<evidence type="ECO:0000313" key="7">
    <source>
        <dbReference type="EMBL" id="APB35280.1"/>
    </source>
</evidence>
<dbReference type="SUPFAM" id="SSF53790">
    <property type="entry name" value="Tetrapyrrole methylase"/>
    <property type="match status" value="1"/>
</dbReference>
<dbReference type="SUPFAM" id="SSF53335">
    <property type="entry name" value="S-adenosyl-L-methionine-dependent methyltransferases"/>
    <property type="match status" value="1"/>
</dbReference>
<dbReference type="KEGG" id="glt:GlitD10_2935"/>
<dbReference type="GO" id="GO:0008276">
    <property type="term" value="F:protein methyltransferase activity"/>
    <property type="evidence" value="ECO:0007669"/>
    <property type="project" value="InterPro"/>
</dbReference>
<dbReference type="NCBIfam" id="TIGR02467">
    <property type="entry name" value="CbiE"/>
    <property type="match status" value="1"/>
</dbReference>
<feature type="domain" description="Tetrapyrrole methylase" evidence="6">
    <location>
        <begin position="1"/>
        <end position="188"/>
    </location>
</feature>
<dbReference type="Pfam" id="PF01135">
    <property type="entry name" value="PCMT"/>
    <property type="match status" value="1"/>
</dbReference>
<dbReference type="STRING" id="1188229.GlitD10_2935"/>
<dbReference type="GO" id="GO:0046025">
    <property type="term" value="F:precorrin-6Y C5,15-methyltransferase (decarboxylating) activity"/>
    <property type="evidence" value="ECO:0007669"/>
    <property type="project" value="UniProtKB-EC"/>
</dbReference>
<dbReference type="InterPro" id="IPR029063">
    <property type="entry name" value="SAM-dependent_MTases_sf"/>
</dbReference>
<dbReference type="Gene3D" id="3.40.50.150">
    <property type="entry name" value="Vaccinia Virus protein VP39"/>
    <property type="match status" value="1"/>
</dbReference>
<dbReference type="PIRSF" id="PIRSF036428">
    <property type="entry name" value="CobL"/>
    <property type="match status" value="1"/>
</dbReference>
<keyword evidence="5" id="KW-0949">S-adenosyl-L-methionine</keyword>
<evidence type="ECO:0000256" key="4">
    <source>
        <dbReference type="ARBA" id="ARBA00022679"/>
    </source>
</evidence>
<dbReference type="Proteomes" id="UP000180235">
    <property type="component" value="Chromosome"/>
</dbReference>
<dbReference type="InterPro" id="IPR000878">
    <property type="entry name" value="4pyrrol_Mease"/>
</dbReference>
<dbReference type="InterPro" id="IPR006365">
    <property type="entry name" value="Cbl_synth_CobL"/>
</dbReference>
<dbReference type="Pfam" id="PF00590">
    <property type="entry name" value="TP_methylase"/>
    <property type="match status" value="1"/>
</dbReference>
<evidence type="ECO:0000256" key="5">
    <source>
        <dbReference type="ARBA" id="ARBA00022691"/>
    </source>
</evidence>
<evidence type="ECO:0000313" key="8">
    <source>
        <dbReference type="Proteomes" id="UP000180235"/>
    </source>
</evidence>
<dbReference type="InterPro" id="IPR014776">
    <property type="entry name" value="4pyrrole_Mease_sub2"/>
</dbReference>
<dbReference type="Gene3D" id="3.40.1010.10">
    <property type="entry name" value="Cobalt-precorrin-4 Transmethylase, Domain 1"/>
    <property type="match status" value="1"/>
</dbReference>
<organism evidence="7 8">
    <name type="scientific">Gloeomargarita lithophora Alchichica-D10</name>
    <dbReference type="NCBI Taxonomy" id="1188229"/>
    <lineage>
        <taxon>Bacteria</taxon>
        <taxon>Bacillati</taxon>
        <taxon>Cyanobacteriota</taxon>
        <taxon>Cyanophyceae</taxon>
        <taxon>Gloeomargaritales</taxon>
        <taxon>Gloeomargaritaceae</taxon>
        <taxon>Gloeomargarita</taxon>
    </lineage>
</organism>
<dbReference type="GO" id="GO:0009236">
    <property type="term" value="P:cobalamin biosynthetic process"/>
    <property type="evidence" value="ECO:0007669"/>
    <property type="project" value="UniProtKB-UniPathway"/>
</dbReference>
<dbReference type="PANTHER" id="PTHR43182:SF1">
    <property type="entry name" value="COBALT-PRECORRIN-7 C(5)-METHYLTRANSFERASE"/>
    <property type="match status" value="1"/>
</dbReference>
<name>A0A1J0AHA4_9CYAN</name>
<dbReference type="UniPathway" id="UPA00148"/>
<keyword evidence="2" id="KW-0169">Cobalamin biosynthesis</keyword>
<comment type="pathway">
    <text evidence="1">Cofactor biosynthesis; adenosylcobalamin biosynthesis.</text>
</comment>